<proteinExistence type="predicted"/>
<feature type="domain" description="Flavodoxin-like fold" evidence="1">
    <location>
        <begin position="1"/>
        <end position="101"/>
    </location>
</feature>
<dbReference type="Gene3D" id="3.40.50.360">
    <property type="match status" value="1"/>
</dbReference>
<dbReference type="PANTHER" id="PTHR43741">
    <property type="entry name" value="FMN-DEPENDENT NADH-AZOREDUCTASE 1"/>
    <property type="match status" value="1"/>
</dbReference>
<organism evidence="2 3">
    <name type="scientific">Corynebacterium cystitidis DSM 20524</name>
    <dbReference type="NCBI Taxonomy" id="1121357"/>
    <lineage>
        <taxon>Bacteria</taxon>
        <taxon>Bacillati</taxon>
        <taxon>Actinomycetota</taxon>
        <taxon>Actinomycetes</taxon>
        <taxon>Mycobacteriales</taxon>
        <taxon>Corynebacteriaceae</taxon>
        <taxon>Corynebacterium</taxon>
    </lineage>
</organism>
<evidence type="ECO:0000313" key="3">
    <source>
        <dbReference type="Proteomes" id="UP000198929"/>
    </source>
</evidence>
<dbReference type="PANTHER" id="PTHR43741:SF7">
    <property type="entry name" value="FMN-DEPENDENT NADH:QUINONE OXIDOREDUCTASE"/>
    <property type="match status" value="1"/>
</dbReference>
<gene>
    <name evidence="2" type="ORF">SAMN05661109_02667</name>
</gene>
<dbReference type="Pfam" id="PF02525">
    <property type="entry name" value="Flavodoxin_2"/>
    <property type="match status" value="1"/>
</dbReference>
<dbReference type="InterPro" id="IPR029039">
    <property type="entry name" value="Flavoprotein-like_sf"/>
</dbReference>
<dbReference type="Proteomes" id="UP000198929">
    <property type="component" value="Unassembled WGS sequence"/>
</dbReference>
<sequence length="101" mass="11615">MKVLIIRAHPLESNNSRSMTMADTFRDAYKDAHPDAQVEELRLYEVAIPEIDIDLLSGWEQLSRGEHFAHLTQQQQSKLTLYDNYTDQFLNADLVVVANPL</sequence>
<protein>
    <submittedName>
        <fullName evidence="2">Flavodoxin-like fold</fullName>
    </submittedName>
</protein>
<dbReference type="AlphaFoldDB" id="A0A1H9WDC5"/>
<keyword evidence="3" id="KW-1185">Reference proteome</keyword>
<dbReference type="SUPFAM" id="SSF52218">
    <property type="entry name" value="Flavoproteins"/>
    <property type="match status" value="1"/>
</dbReference>
<evidence type="ECO:0000313" key="2">
    <source>
        <dbReference type="EMBL" id="SES31687.1"/>
    </source>
</evidence>
<reference evidence="3" key="1">
    <citation type="submission" date="2016-10" db="EMBL/GenBank/DDBJ databases">
        <authorList>
            <person name="Varghese N."/>
            <person name="Submissions S."/>
        </authorList>
    </citation>
    <scope>NUCLEOTIDE SEQUENCE [LARGE SCALE GENOMIC DNA]</scope>
    <source>
        <strain evidence="3">DSM 20524</strain>
    </source>
</reference>
<dbReference type="STRING" id="1121357.SAMN05661109_02667"/>
<dbReference type="InterPro" id="IPR050104">
    <property type="entry name" value="FMN-dep_NADH:Q_OxRdtase_AzoR1"/>
</dbReference>
<dbReference type="EMBL" id="FOGQ01000020">
    <property type="protein sequence ID" value="SES31687.1"/>
    <property type="molecule type" value="Genomic_DNA"/>
</dbReference>
<dbReference type="InterPro" id="IPR003680">
    <property type="entry name" value="Flavodoxin_fold"/>
</dbReference>
<evidence type="ECO:0000259" key="1">
    <source>
        <dbReference type="Pfam" id="PF02525"/>
    </source>
</evidence>
<name>A0A1H9WDC5_9CORY</name>
<accession>A0A1H9WDC5</accession>